<organism evidence="1 2">
    <name type="scientific">Pluteus cervinus</name>
    <dbReference type="NCBI Taxonomy" id="181527"/>
    <lineage>
        <taxon>Eukaryota</taxon>
        <taxon>Fungi</taxon>
        <taxon>Dikarya</taxon>
        <taxon>Basidiomycota</taxon>
        <taxon>Agaricomycotina</taxon>
        <taxon>Agaricomycetes</taxon>
        <taxon>Agaricomycetidae</taxon>
        <taxon>Agaricales</taxon>
        <taxon>Pluteineae</taxon>
        <taxon>Pluteaceae</taxon>
        <taxon>Pluteus</taxon>
    </lineage>
</organism>
<dbReference type="EMBL" id="ML208386">
    <property type="protein sequence ID" value="TFK67085.1"/>
    <property type="molecule type" value="Genomic_DNA"/>
</dbReference>
<evidence type="ECO:0000313" key="2">
    <source>
        <dbReference type="Proteomes" id="UP000308600"/>
    </source>
</evidence>
<sequence length="344" mass="39385">MNQNARHTTRKQQLEGIVDLPNELWLNIMTYLYPAELYALGCISHRFISLLSYSFWHSRNISAQLFNMCMVEEWMTFGKSRLKFSREELSVDDFRSSHLAGSMLFVNKGMVFSREVMKVGVGWCVCAFREDGSWSGPSVVLAERVVESSNKIEEKKKHRLGRKTQSMATQTLRGFQIDPILLVPPFSHWTYQLIATSPSLTRLTLTSIKPSDSNLIKSVFTWLIEALRVHNVLTTLVVDKCSGLDSQTLLDFVNQLPNTLECLLLTGPYPYSESSSPMRIALPTVRLIQARWEVLLALVGKSRVLQTEEEEDALISLMKERFPALVCVKIEIQENHNLAIRWKR</sequence>
<protein>
    <submittedName>
        <fullName evidence="1">Uncharacterized protein</fullName>
    </submittedName>
</protein>
<dbReference type="Proteomes" id="UP000308600">
    <property type="component" value="Unassembled WGS sequence"/>
</dbReference>
<keyword evidence="2" id="KW-1185">Reference proteome</keyword>
<accession>A0ACD3ANM6</accession>
<gene>
    <name evidence="1" type="ORF">BDN72DRAFT_843520</name>
</gene>
<evidence type="ECO:0000313" key="1">
    <source>
        <dbReference type="EMBL" id="TFK67085.1"/>
    </source>
</evidence>
<name>A0ACD3ANM6_9AGAR</name>
<proteinExistence type="predicted"/>
<reference evidence="1 2" key="1">
    <citation type="journal article" date="2019" name="Nat. Ecol. Evol.">
        <title>Megaphylogeny resolves global patterns of mushroom evolution.</title>
        <authorList>
            <person name="Varga T."/>
            <person name="Krizsan K."/>
            <person name="Foldi C."/>
            <person name="Dima B."/>
            <person name="Sanchez-Garcia M."/>
            <person name="Sanchez-Ramirez S."/>
            <person name="Szollosi G.J."/>
            <person name="Szarkandi J.G."/>
            <person name="Papp V."/>
            <person name="Albert L."/>
            <person name="Andreopoulos W."/>
            <person name="Angelini C."/>
            <person name="Antonin V."/>
            <person name="Barry K.W."/>
            <person name="Bougher N.L."/>
            <person name="Buchanan P."/>
            <person name="Buyck B."/>
            <person name="Bense V."/>
            <person name="Catcheside P."/>
            <person name="Chovatia M."/>
            <person name="Cooper J."/>
            <person name="Damon W."/>
            <person name="Desjardin D."/>
            <person name="Finy P."/>
            <person name="Geml J."/>
            <person name="Haridas S."/>
            <person name="Hughes K."/>
            <person name="Justo A."/>
            <person name="Karasinski D."/>
            <person name="Kautmanova I."/>
            <person name="Kiss B."/>
            <person name="Kocsube S."/>
            <person name="Kotiranta H."/>
            <person name="LaButti K.M."/>
            <person name="Lechner B.E."/>
            <person name="Liimatainen K."/>
            <person name="Lipzen A."/>
            <person name="Lukacs Z."/>
            <person name="Mihaltcheva S."/>
            <person name="Morgado L.N."/>
            <person name="Niskanen T."/>
            <person name="Noordeloos M.E."/>
            <person name="Ohm R.A."/>
            <person name="Ortiz-Santana B."/>
            <person name="Ovrebo C."/>
            <person name="Racz N."/>
            <person name="Riley R."/>
            <person name="Savchenko A."/>
            <person name="Shiryaev A."/>
            <person name="Soop K."/>
            <person name="Spirin V."/>
            <person name="Szebenyi C."/>
            <person name="Tomsovsky M."/>
            <person name="Tulloss R.E."/>
            <person name="Uehling J."/>
            <person name="Grigoriev I.V."/>
            <person name="Vagvolgyi C."/>
            <person name="Papp T."/>
            <person name="Martin F.M."/>
            <person name="Miettinen O."/>
            <person name="Hibbett D.S."/>
            <person name="Nagy L.G."/>
        </authorList>
    </citation>
    <scope>NUCLEOTIDE SEQUENCE [LARGE SCALE GENOMIC DNA]</scope>
    <source>
        <strain evidence="1 2">NL-1719</strain>
    </source>
</reference>